<proteinExistence type="predicted"/>
<gene>
    <name evidence="1" type="ORF">C1C98_23545</name>
</gene>
<dbReference type="EMBL" id="CP025738">
    <property type="protein sequence ID" value="AUO48215.1"/>
    <property type="molecule type" value="Genomic_DNA"/>
</dbReference>
<evidence type="ECO:0000313" key="2">
    <source>
        <dbReference type="Proteomes" id="UP000235315"/>
    </source>
</evidence>
<accession>A0ABM6R417</accession>
<dbReference type="RefSeq" id="WP_014339727.1">
    <property type="nucleotide sequence ID" value="NC_016830.1"/>
</dbReference>
<organism evidence="1 2">
    <name type="scientific">Pseudomonas ogarae (strain DSM 112162 / CECT 30235 / F113)</name>
    <dbReference type="NCBI Taxonomy" id="1114970"/>
    <lineage>
        <taxon>Bacteria</taxon>
        <taxon>Pseudomonadati</taxon>
        <taxon>Pseudomonadota</taxon>
        <taxon>Gammaproteobacteria</taxon>
        <taxon>Pseudomonadales</taxon>
        <taxon>Pseudomonadaceae</taxon>
        <taxon>Pseudomonas</taxon>
    </lineage>
</organism>
<reference evidence="1 2" key="1">
    <citation type="submission" date="2018-01" db="EMBL/GenBank/DDBJ databases">
        <title>Tropical forage species Digitaria eriantha prevents oxidative stress under low temperature conditions by the incorporation of polyhydroxybutyrate-producing endophytic bacteria.</title>
        <authorList>
            <person name="Stritzler M."/>
            <person name="Ayub N."/>
        </authorList>
    </citation>
    <scope>NUCLEOTIDE SEQUENCE [LARGE SCALE GENOMIC DNA]</scope>
    <source>
        <strain evidence="1 2">FR1</strain>
    </source>
</reference>
<keyword evidence="2" id="KW-1185">Reference proteome</keyword>
<name>A0ABM6R417_PSEO1</name>
<dbReference type="Proteomes" id="UP000235315">
    <property type="component" value="Chromosome"/>
</dbReference>
<sequence>MMATVLPPPDVSSVPLPVPQFKESHDCDVNLAWVEAAGASVVAPPYQAMSVGDEVTLTLKRFFDDGYPWEDFTRRKILADPDIGQPLQWTVPLGELQIIDGGSALMSYSVVYAIPTVSTPSHEQALRIVTPQPPLLPALSVKDFTGDMLDPEAYLNGITLVIETYPGIQVGDEVVLYAWGDPREIKTFRVDPSTVDSQVLEIKVEYEWLSANNGKAIELMYQYARVGSAGTSMPLSLTLRRPLDLPHPIIENVIREGEDDEYRGYLFARSITGGLYIEVPDEAVIGSDDTVQMHWEGYGDNGSHIADPTVGNPRRFYIPTRFVPANMGKRLDVFYQVTPPGEQPYKSDVFDLGIRDIESGWPILQIDSPASPGNRVSLATVTGEGVSFRLESWTFMARGQRVKIYAKGLLVGGGEDRIDLREGNAEVVTEEEYSDGKLFASLPRSFLERLQLNYQFDVFVETSFDEGFSYKNFPKISPQLVA</sequence>
<evidence type="ECO:0000313" key="1">
    <source>
        <dbReference type="EMBL" id="AUO48215.1"/>
    </source>
</evidence>
<protein>
    <submittedName>
        <fullName evidence="1">Uncharacterized protein</fullName>
    </submittedName>
</protein>